<evidence type="ECO:0000259" key="1">
    <source>
        <dbReference type="SMART" id="SM01361"/>
    </source>
</evidence>
<accession>A0ABR3NW32</accession>
<protein>
    <recommendedName>
        <fullName evidence="1">Alpha-macroglobulin receptor-binding domain-containing protein</fullName>
    </recommendedName>
</protein>
<keyword evidence="3" id="KW-1185">Reference proteome</keyword>
<dbReference type="SMART" id="SM01361">
    <property type="entry name" value="A2M_recep"/>
    <property type="match status" value="1"/>
</dbReference>
<dbReference type="Gene3D" id="2.60.40.690">
    <property type="entry name" value="Alpha-macroglobulin, receptor-binding domain"/>
    <property type="match status" value="1"/>
</dbReference>
<gene>
    <name evidence="2" type="ORF">QQF64_000021</name>
</gene>
<sequence length="100" mass="11588">MESEPETKQEGAIESYKLTMDFYYKSDKSDATMTILDIGIPTGFTVDSRDLEELSTGKERYIQKFEMDKVLSERGSLILYLDKVLRSESQRIAFRMQQDA</sequence>
<evidence type="ECO:0000313" key="2">
    <source>
        <dbReference type="EMBL" id="KAL1281218.1"/>
    </source>
</evidence>
<name>A0ABR3NW32_9TELE</name>
<organism evidence="2 3">
    <name type="scientific">Cirrhinus molitorella</name>
    <name type="common">mud carp</name>
    <dbReference type="NCBI Taxonomy" id="172907"/>
    <lineage>
        <taxon>Eukaryota</taxon>
        <taxon>Metazoa</taxon>
        <taxon>Chordata</taxon>
        <taxon>Craniata</taxon>
        <taxon>Vertebrata</taxon>
        <taxon>Euteleostomi</taxon>
        <taxon>Actinopterygii</taxon>
        <taxon>Neopterygii</taxon>
        <taxon>Teleostei</taxon>
        <taxon>Ostariophysi</taxon>
        <taxon>Cypriniformes</taxon>
        <taxon>Cyprinidae</taxon>
        <taxon>Labeoninae</taxon>
        <taxon>Labeonini</taxon>
        <taxon>Cirrhinus</taxon>
    </lineage>
</organism>
<dbReference type="InterPro" id="IPR036595">
    <property type="entry name" value="A-macroglobulin_rcpt-bd_sf"/>
</dbReference>
<comment type="caution">
    <text evidence="2">The sequence shown here is derived from an EMBL/GenBank/DDBJ whole genome shotgun (WGS) entry which is preliminary data.</text>
</comment>
<dbReference type="EMBL" id="JAYMGO010000001">
    <property type="protein sequence ID" value="KAL1281218.1"/>
    <property type="molecule type" value="Genomic_DNA"/>
</dbReference>
<dbReference type="Proteomes" id="UP001558613">
    <property type="component" value="Unassembled WGS sequence"/>
</dbReference>
<feature type="domain" description="Alpha-macroglobulin receptor-binding" evidence="1">
    <location>
        <begin position="31"/>
        <end position="99"/>
    </location>
</feature>
<dbReference type="Pfam" id="PF07677">
    <property type="entry name" value="A2M_recep"/>
    <property type="match status" value="1"/>
</dbReference>
<dbReference type="InterPro" id="IPR009048">
    <property type="entry name" value="A-macroglobulin_rcpt-bd"/>
</dbReference>
<dbReference type="SUPFAM" id="SSF49410">
    <property type="entry name" value="Alpha-macroglobulin receptor domain"/>
    <property type="match status" value="1"/>
</dbReference>
<reference evidence="2 3" key="1">
    <citation type="submission" date="2023-09" db="EMBL/GenBank/DDBJ databases">
        <authorList>
            <person name="Wang M."/>
        </authorList>
    </citation>
    <scope>NUCLEOTIDE SEQUENCE [LARGE SCALE GENOMIC DNA]</scope>
    <source>
        <strain evidence="2">GT-2023</strain>
        <tissue evidence="2">Liver</tissue>
    </source>
</reference>
<evidence type="ECO:0000313" key="3">
    <source>
        <dbReference type="Proteomes" id="UP001558613"/>
    </source>
</evidence>
<proteinExistence type="predicted"/>